<dbReference type="EMBL" id="JANBUP010004083">
    <property type="protein sequence ID" value="KAJ2794911.1"/>
    <property type="molecule type" value="Genomic_DNA"/>
</dbReference>
<sequence length="123" mass="13081">MAAMTVSVTLLGVGLALKLNTLAVVSLYLVVASFAPGYGPVPFLLGTEFFDVRAAGAGGSWALAANWVGTFIVAVAFLPLQNLMGEWVFSIFVSALLICGVVFYFKIPETKGYTIEEIAKKLK</sequence>
<proteinExistence type="predicted"/>
<gene>
    <name evidence="1" type="primary">HGT20_5</name>
    <name evidence="1" type="ORF">H4S07_006628</name>
</gene>
<accession>A0ACC1KTZ1</accession>
<organism evidence="1 2">
    <name type="scientific">Coemansia furcata</name>
    <dbReference type="NCBI Taxonomy" id="417177"/>
    <lineage>
        <taxon>Eukaryota</taxon>
        <taxon>Fungi</taxon>
        <taxon>Fungi incertae sedis</taxon>
        <taxon>Zoopagomycota</taxon>
        <taxon>Kickxellomycotina</taxon>
        <taxon>Kickxellomycetes</taxon>
        <taxon>Kickxellales</taxon>
        <taxon>Kickxellaceae</taxon>
        <taxon>Coemansia</taxon>
    </lineage>
</organism>
<evidence type="ECO:0000313" key="1">
    <source>
        <dbReference type="EMBL" id="KAJ2794911.1"/>
    </source>
</evidence>
<evidence type="ECO:0000313" key="2">
    <source>
        <dbReference type="Proteomes" id="UP001140096"/>
    </source>
</evidence>
<dbReference type="Proteomes" id="UP001140096">
    <property type="component" value="Unassembled WGS sequence"/>
</dbReference>
<name>A0ACC1KTZ1_9FUNG</name>
<comment type="caution">
    <text evidence="1">The sequence shown here is derived from an EMBL/GenBank/DDBJ whole genome shotgun (WGS) entry which is preliminary data.</text>
</comment>
<reference evidence="1" key="1">
    <citation type="submission" date="2022-07" db="EMBL/GenBank/DDBJ databases">
        <title>Phylogenomic reconstructions and comparative analyses of Kickxellomycotina fungi.</title>
        <authorList>
            <person name="Reynolds N.K."/>
            <person name="Stajich J.E."/>
            <person name="Barry K."/>
            <person name="Grigoriev I.V."/>
            <person name="Crous P."/>
            <person name="Smith M.E."/>
        </authorList>
    </citation>
    <scope>NUCLEOTIDE SEQUENCE</scope>
    <source>
        <strain evidence="1">CBS 102833</strain>
    </source>
</reference>
<protein>
    <submittedName>
        <fullName evidence="1">Bifunctional purine biosynthesis protein PurH</fullName>
    </submittedName>
</protein>
<keyword evidence="2" id="KW-1185">Reference proteome</keyword>